<dbReference type="GO" id="GO:0015628">
    <property type="term" value="P:protein secretion by the type II secretion system"/>
    <property type="evidence" value="ECO:0007669"/>
    <property type="project" value="InterPro"/>
</dbReference>
<comment type="function">
    <text evidence="1">Component of the type II secretion system inner membrane complex required for the energy-dependent secretion of extracellular factors such as proteases and toxins from the periplasm.</text>
</comment>
<feature type="domain" description="Type II secretion system protein GspF" evidence="16">
    <location>
        <begin position="280"/>
        <end position="402"/>
    </location>
</feature>
<keyword evidence="8" id="KW-0479">Metal-binding</keyword>
<feature type="transmembrane region" description="Helical" evidence="15">
    <location>
        <begin position="230"/>
        <end position="250"/>
    </location>
</feature>
<evidence type="ECO:0000256" key="12">
    <source>
        <dbReference type="ARBA" id="ARBA00023136"/>
    </source>
</evidence>
<dbReference type="PRINTS" id="PR00812">
    <property type="entry name" value="BCTERIALGSPF"/>
</dbReference>
<dbReference type="FunFam" id="1.20.81.30:FF:000001">
    <property type="entry name" value="Type II secretion system protein F"/>
    <property type="match status" value="2"/>
</dbReference>
<evidence type="ECO:0000256" key="13">
    <source>
        <dbReference type="ARBA" id="ARBA00030750"/>
    </source>
</evidence>
<keyword evidence="18" id="KW-1185">Reference proteome</keyword>
<evidence type="ECO:0000256" key="7">
    <source>
        <dbReference type="ARBA" id="ARBA00022692"/>
    </source>
</evidence>
<evidence type="ECO:0000313" key="17">
    <source>
        <dbReference type="EMBL" id="TGD74027.1"/>
    </source>
</evidence>
<comment type="caution">
    <text evidence="17">The sequence shown here is derived from an EMBL/GenBank/DDBJ whole genome shotgun (WGS) entry which is preliminary data.</text>
</comment>
<evidence type="ECO:0000256" key="2">
    <source>
        <dbReference type="ARBA" id="ARBA00004429"/>
    </source>
</evidence>
<dbReference type="Proteomes" id="UP000298050">
    <property type="component" value="Unassembled WGS sequence"/>
</dbReference>
<evidence type="ECO:0000259" key="16">
    <source>
        <dbReference type="Pfam" id="PF00482"/>
    </source>
</evidence>
<dbReference type="AlphaFoldDB" id="A0A4Z0M3K6"/>
<keyword evidence="10" id="KW-0653">Protein transport</keyword>
<keyword evidence="5" id="KW-1003">Cell membrane</keyword>
<evidence type="ECO:0000256" key="3">
    <source>
        <dbReference type="ARBA" id="ARBA00005745"/>
    </source>
</evidence>
<comment type="similarity">
    <text evidence="3 14">Belongs to the GSP F family.</text>
</comment>
<dbReference type="Gene3D" id="1.20.81.30">
    <property type="entry name" value="Type II secretion system (T2SS), domain F"/>
    <property type="match status" value="2"/>
</dbReference>
<keyword evidence="9" id="KW-0106">Calcium</keyword>
<evidence type="ECO:0000256" key="5">
    <source>
        <dbReference type="ARBA" id="ARBA00022475"/>
    </source>
</evidence>
<dbReference type="InterPro" id="IPR042094">
    <property type="entry name" value="T2SS_GspF_sf"/>
</dbReference>
<evidence type="ECO:0000256" key="8">
    <source>
        <dbReference type="ARBA" id="ARBA00022723"/>
    </source>
</evidence>
<evidence type="ECO:0000256" key="14">
    <source>
        <dbReference type="RuleBase" id="RU003923"/>
    </source>
</evidence>
<evidence type="ECO:0000256" key="15">
    <source>
        <dbReference type="SAM" id="Phobius"/>
    </source>
</evidence>
<keyword evidence="4 14" id="KW-0813">Transport</keyword>
<dbReference type="PANTHER" id="PTHR30012:SF0">
    <property type="entry name" value="TYPE II SECRETION SYSTEM PROTEIN F-RELATED"/>
    <property type="match status" value="1"/>
</dbReference>
<dbReference type="InterPro" id="IPR003004">
    <property type="entry name" value="GspF/PilC"/>
</dbReference>
<comment type="subcellular location">
    <subcellularLocation>
        <location evidence="2 14">Cell inner membrane</location>
        <topology evidence="2 14">Multi-pass membrane protein</topology>
    </subcellularLocation>
</comment>
<sequence>MTAYRYRALNAQGKLVKGFLEGDSERQVRGQLRAKSLRPVEVEQANRAPAKGGGASLGGLGGQLFRPRISTGDLAMVTRQLATLVSSNLPLDEALQAAAQQTRSSRIKAILLQVRSRVAEGYTLAYAMGEFPQVFNEMYRAMVNAGEHAGYLGPVLEQLADYTEQRQYTGQKLKMAMIYPFVLVGVAIAVVVALMVFVVPQLIGVFANSQKELPLLTQVLVASSDFFRDYGLWVLVALVALVFGVRKLLANPKRRRKWHRLLLRMPGISRLLIALDTARFASTLSILMASGVPLLESLRIAGQVLTNLVLREDSKAVAELVQEGSSLNRALQQSGRFPPMMVHMVASGEASGDLESMLERSATNQERELEMTLGTMMSLFEPLMVIVMGCMVLLIVLAIMLPIFDLNTMVK</sequence>
<dbReference type="RefSeq" id="WP_135442487.1">
    <property type="nucleotide sequence ID" value="NZ_SRLE01000006.1"/>
</dbReference>
<dbReference type="OrthoDB" id="9805682at2"/>
<feature type="transmembrane region" description="Helical" evidence="15">
    <location>
        <begin position="383"/>
        <end position="404"/>
    </location>
</feature>
<dbReference type="InterPro" id="IPR011850">
    <property type="entry name" value="T2SS_GspF"/>
</dbReference>
<dbReference type="GO" id="GO:0046872">
    <property type="term" value="F:metal ion binding"/>
    <property type="evidence" value="ECO:0007669"/>
    <property type="project" value="UniProtKB-KW"/>
</dbReference>
<reference evidence="17 18" key="1">
    <citation type="submission" date="2019-04" db="EMBL/GenBank/DDBJ databases">
        <title>Taxonomy of novel Haliea sp. from mangrove soil of West Coast of India.</title>
        <authorList>
            <person name="Verma A."/>
            <person name="Kumar P."/>
            <person name="Krishnamurthi S."/>
        </authorList>
    </citation>
    <scope>NUCLEOTIDE SEQUENCE [LARGE SCALE GENOMIC DNA]</scope>
    <source>
        <strain evidence="17 18">SAOS-164</strain>
    </source>
</reference>
<dbReference type="PANTHER" id="PTHR30012">
    <property type="entry name" value="GENERAL SECRETION PATHWAY PROTEIN"/>
    <property type="match status" value="1"/>
</dbReference>
<feature type="domain" description="Type II secretion system protein GspF" evidence="16">
    <location>
        <begin position="78"/>
        <end position="200"/>
    </location>
</feature>
<evidence type="ECO:0000256" key="6">
    <source>
        <dbReference type="ARBA" id="ARBA00022519"/>
    </source>
</evidence>
<protein>
    <recommendedName>
        <fullName evidence="13">General secretion pathway protein F</fullName>
    </recommendedName>
</protein>
<keyword evidence="7 14" id="KW-0812">Transmembrane</keyword>
<evidence type="ECO:0000256" key="9">
    <source>
        <dbReference type="ARBA" id="ARBA00022837"/>
    </source>
</evidence>
<keyword evidence="12 15" id="KW-0472">Membrane</keyword>
<organism evidence="17 18">
    <name type="scientific">Mangrovimicrobium sediminis</name>
    <dbReference type="NCBI Taxonomy" id="2562682"/>
    <lineage>
        <taxon>Bacteria</taxon>
        <taxon>Pseudomonadati</taxon>
        <taxon>Pseudomonadota</taxon>
        <taxon>Gammaproteobacteria</taxon>
        <taxon>Cellvibrionales</taxon>
        <taxon>Halieaceae</taxon>
        <taxon>Mangrovimicrobium</taxon>
    </lineage>
</organism>
<evidence type="ECO:0000313" key="18">
    <source>
        <dbReference type="Proteomes" id="UP000298050"/>
    </source>
</evidence>
<dbReference type="PROSITE" id="PS00874">
    <property type="entry name" value="T2SP_F"/>
    <property type="match status" value="1"/>
</dbReference>
<keyword evidence="11 15" id="KW-1133">Transmembrane helix</keyword>
<evidence type="ECO:0000256" key="4">
    <source>
        <dbReference type="ARBA" id="ARBA00022448"/>
    </source>
</evidence>
<keyword evidence="6" id="KW-0997">Cell inner membrane</keyword>
<gene>
    <name evidence="17" type="primary">gspF</name>
    <name evidence="17" type="ORF">E4634_07765</name>
</gene>
<dbReference type="EMBL" id="SRLE01000006">
    <property type="protein sequence ID" value="TGD74027.1"/>
    <property type="molecule type" value="Genomic_DNA"/>
</dbReference>
<dbReference type="NCBIfam" id="TIGR02120">
    <property type="entry name" value="GspF"/>
    <property type="match status" value="1"/>
</dbReference>
<proteinExistence type="inferred from homology"/>
<dbReference type="GO" id="GO:0015627">
    <property type="term" value="C:type II protein secretion system complex"/>
    <property type="evidence" value="ECO:0007669"/>
    <property type="project" value="InterPro"/>
</dbReference>
<evidence type="ECO:0000256" key="10">
    <source>
        <dbReference type="ARBA" id="ARBA00022927"/>
    </source>
</evidence>
<accession>A0A4Z0M3K6</accession>
<evidence type="ECO:0000256" key="1">
    <source>
        <dbReference type="ARBA" id="ARBA00002684"/>
    </source>
</evidence>
<dbReference type="Pfam" id="PF00482">
    <property type="entry name" value="T2SSF"/>
    <property type="match status" value="2"/>
</dbReference>
<dbReference type="InterPro" id="IPR018076">
    <property type="entry name" value="T2SS_GspF_dom"/>
</dbReference>
<feature type="transmembrane region" description="Helical" evidence="15">
    <location>
        <begin position="176"/>
        <end position="199"/>
    </location>
</feature>
<dbReference type="GO" id="GO:0005886">
    <property type="term" value="C:plasma membrane"/>
    <property type="evidence" value="ECO:0007669"/>
    <property type="project" value="UniProtKB-SubCell"/>
</dbReference>
<evidence type="ECO:0000256" key="11">
    <source>
        <dbReference type="ARBA" id="ARBA00022989"/>
    </source>
</evidence>
<name>A0A4Z0M3K6_9GAMM</name>
<dbReference type="InterPro" id="IPR001992">
    <property type="entry name" value="T2SS_GspF/T4SS_PilC_CS"/>
</dbReference>